<dbReference type="PANTHER" id="PTHR33505">
    <property type="entry name" value="ZGC:162634"/>
    <property type="match status" value="1"/>
</dbReference>
<dbReference type="GO" id="GO:0005829">
    <property type="term" value="C:cytosol"/>
    <property type="evidence" value="ECO:0007669"/>
    <property type="project" value="TreeGrafter"/>
</dbReference>
<comment type="similarity">
    <text evidence="1">Belongs to the UPF0434 family.</text>
</comment>
<dbReference type="HAMAP" id="MF_01187">
    <property type="entry name" value="UPF0434"/>
    <property type="match status" value="1"/>
</dbReference>
<evidence type="ECO:0000313" key="3">
    <source>
        <dbReference type="Proteomes" id="UP000634004"/>
    </source>
</evidence>
<comment type="caution">
    <text evidence="2">The sequence shown here is derived from an EMBL/GenBank/DDBJ whole genome shotgun (WGS) entry which is preliminary data.</text>
</comment>
<dbReference type="InterPro" id="IPR005651">
    <property type="entry name" value="Trm112-like"/>
</dbReference>
<name>A0A8J3CUB5_9PROT</name>
<keyword evidence="3" id="KW-1185">Reference proteome</keyword>
<dbReference type="PANTHER" id="PTHR33505:SF4">
    <property type="entry name" value="PROTEIN PREY, MITOCHONDRIAL"/>
    <property type="match status" value="1"/>
</dbReference>
<dbReference type="Pfam" id="PF03966">
    <property type="entry name" value="Trm112p"/>
    <property type="match status" value="1"/>
</dbReference>
<accession>A0A8J3CUB5</accession>
<dbReference type="Gene3D" id="2.20.25.10">
    <property type="match status" value="1"/>
</dbReference>
<dbReference type="AlphaFoldDB" id="A0A8J3CUB5"/>
<organism evidence="2 3">
    <name type="scientific">Algimonas arctica</name>
    <dbReference type="NCBI Taxonomy" id="1479486"/>
    <lineage>
        <taxon>Bacteria</taxon>
        <taxon>Pseudomonadati</taxon>
        <taxon>Pseudomonadota</taxon>
        <taxon>Alphaproteobacteria</taxon>
        <taxon>Maricaulales</taxon>
        <taxon>Robiginitomaculaceae</taxon>
        <taxon>Algimonas</taxon>
    </lineage>
</organism>
<dbReference type="SUPFAM" id="SSF158997">
    <property type="entry name" value="Trm112p-like"/>
    <property type="match status" value="1"/>
</dbReference>
<reference evidence="2" key="2">
    <citation type="submission" date="2020-09" db="EMBL/GenBank/DDBJ databases">
        <authorList>
            <person name="Sun Q."/>
            <person name="Kim S."/>
        </authorList>
    </citation>
    <scope>NUCLEOTIDE SEQUENCE</scope>
    <source>
        <strain evidence="2">KCTC 32513</strain>
    </source>
</reference>
<gene>
    <name evidence="2" type="ORF">GCM10009069_26910</name>
</gene>
<evidence type="ECO:0000313" key="2">
    <source>
        <dbReference type="EMBL" id="GHB02796.1"/>
    </source>
</evidence>
<dbReference type="EMBL" id="BMZH01000015">
    <property type="protein sequence ID" value="GHB02796.1"/>
    <property type="molecule type" value="Genomic_DNA"/>
</dbReference>
<dbReference type="Proteomes" id="UP000634004">
    <property type="component" value="Unassembled WGS sequence"/>
</dbReference>
<reference evidence="2" key="1">
    <citation type="journal article" date="2014" name="Int. J. Syst. Evol. Microbiol.">
        <title>Complete genome sequence of Corynebacterium casei LMG S-19264T (=DSM 44701T), isolated from a smear-ripened cheese.</title>
        <authorList>
            <consortium name="US DOE Joint Genome Institute (JGI-PGF)"/>
            <person name="Walter F."/>
            <person name="Albersmeier A."/>
            <person name="Kalinowski J."/>
            <person name="Ruckert C."/>
        </authorList>
    </citation>
    <scope>NUCLEOTIDE SEQUENCE</scope>
    <source>
        <strain evidence="2">KCTC 32513</strain>
    </source>
</reference>
<protein>
    <recommendedName>
        <fullName evidence="1">UPF0434 protein GCM10009069_26910</fullName>
    </recommendedName>
</protein>
<evidence type="ECO:0000256" key="1">
    <source>
        <dbReference type="HAMAP-Rule" id="MF_01187"/>
    </source>
</evidence>
<proteinExistence type="inferred from homology"/>
<sequence>MRLAAPGMHNLNRLNSVNWQDKTMTETKTPIAPIDPKMLRVLVCPKTRGPLIHDSETQELISKKAGLAYPIRDGVPILLIERARTL</sequence>